<dbReference type="Pfam" id="PF00353">
    <property type="entry name" value="HemolysinCabind"/>
    <property type="match status" value="1"/>
</dbReference>
<dbReference type="InterPro" id="IPR011049">
    <property type="entry name" value="Serralysin-like_metalloprot_C"/>
</dbReference>
<keyword evidence="2" id="KW-1185">Reference proteome</keyword>
<proteinExistence type="predicted"/>
<evidence type="ECO:0000313" key="1">
    <source>
        <dbReference type="EMBL" id="EWY35846.1"/>
    </source>
</evidence>
<dbReference type="PRINTS" id="PR00313">
    <property type="entry name" value="CABNDNGRPT"/>
</dbReference>
<dbReference type="InterPro" id="IPR001343">
    <property type="entry name" value="Hemolysn_Ca-bd"/>
</dbReference>
<feature type="non-terminal residue" evidence="1">
    <location>
        <position position="1"/>
    </location>
</feature>
<comment type="caution">
    <text evidence="1">The sequence shown here is derived from an EMBL/GenBank/DDBJ whole genome shotgun (WGS) entry which is preliminary data.</text>
</comment>
<gene>
    <name evidence="1" type="ORF">N825_32580</name>
</gene>
<dbReference type="AlphaFoldDB" id="W9GT39"/>
<name>W9GT39_9PROT</name>
<dbReference type="STRING" id="1385369.N825_32580"/>
<dbReference type="Gene3D" id="2.150.10.10">
    <property type="entry name" value="Serralysin-like metalloprotease, C-terminal"/>
    <property type="match status" value="1"/>
</dbReference>
<sequence length="132" mass="13411">LVGNGADNVLAAGSGNDTLIGGIGTDHLIGGAGADVFDFNDIGESAVGTSRDVIADFLGDTDKMNFSTIDADTSIDGNQAFSFIGSDAFNTIAGQLRFADGLLQGDVNGDQIVDFEVAVIGVTTMTGNDFVL</sequence>
<dbReference type="Proteomes" id="UP000019486">
    <property type="component" value="Unassembled WGS sequence"/>
</dbReference>
<dbReference type="EMBL" id="AVFL01000064">
    <property type="protein sequence ID" value="EWY35846.1"/>
    <property type="molecule type" value="Genomic_DNA"/>
</dbReference>
<dbReference type="GO" id="GO:0005509">
    <property type="term" value="F:calcium ion binding"/>
    <property type="evidence" value="ECO:0007669"/>
    <property type="project" value="InterPro"/>
</dbReference>
<dbReference type="InterPro" id="IPR018511">
    <property type="entry name" value="Hemolysin-typ_Ca-bd_CS"/>
</dbReference>
<dbReference type="SUPFAM" id="SSF51120">
    <property type="entry name" value="beta-Roll"/>
    <property type="match status" value="1"/>
</dbReference>
<organism evidence="1 2">
    <name type="scientific">Skermanella stibiiresistens SB22</name>
    <dbReference type="NCBI Taxonomy" id="1385369"/>
    <lineage>
        <taxon>Bacteria</taxon>
        <taxon>Pseudomonadati</taxon>
        <taxon>Pseudomonadota</taxon>
        <taxon>Alphaproteobacteria</taxon>
        <taxon>Rhodospirillales</taxon>
        <taxon>Azospirillaceae</taxon>
        <taxon>Skermanella</taxon>
    </lineage>
</organism>
<reference evidence="1 2" key="1">
    <citation type="submission" date="2013-08" db="EMBL/GenBank/DDBJ databases">
        <title>The genome sequence of Skermanella stibiiresistens.</title>
        <authorList>
            <person name="Zhu W."/>
            <person name="Wang G."/>
        </authorList>
    </citation>
    <scope>NUCLEOTIDE SEQUENCE [LARGE SCALE GENOMIC DNA]</scope>
    <source>
        <strain evidence="1 2">SB22</strain>
    </source>
</reference>
<accession>W9GT39</accession>
<evidence type="ECO:0000313" key="2">
    <source>
        <dbReference type="Proteomes" id="UP000019486"/>
    </source>
</evidence>
<protein>
    <submittedName>
        <fullName evidence="1">Uncharacterized protein</fullName>
    </submittedName>
</protein>
<dbReference type="PROSITE" id="PS00330">
    <property type="entry name" value="HEMOLYSIN_CALCIUM"/>
    <property type="match status" value="1"/>
</dbReference>